<evidence type="ECO:0000256" key="1">
    <source>
        <dbReference type="SAM" id="MobiDB-lite"/>
    </source>
</evidence>
<proteinExistence type="predicted"/>
<dbReference type="Gene3D" id="6.10.250.660">
    <property type="match status" value="1"/>
</dbReference>
<gene>
    <name evidence="2" type="ORF">I0C86_19590</name>
</gene>
<reference evidence="2 3" key="1">
    <citation type="submission" date="2020-11" db="EMBL/GenBank/DDBJ databases">
        <title>A novel isolate from a Black sea contaminated sediment with potential to produce alkanes: Plantactinospora alkalitolerans sp. nov.</title>
        <authorList>
            <person name="Carro L."/>
            <person name="Veyisoglu A."/>
            <person name="Guven K."/>
            <person name="Schumann P."/>
            <person name="Klenk H.-P."/>
            <person name="Sahin N."/>
        </authorList>
    </citation>
    <scope>NUCLEOTIDE SEQUENCE [LARGE SCALE GENOMIC DNA]</scope>
    <source>
        <strain evidence="2 3">S1510</strain>
    </source>
</reference>
<accession>A0ABS0GYI9</accession>
<feature type="region of interest" description="Disordered" evidence="1">
    <location>
        <begin position="77"/>
        <end position="113"/>
    </location>
</feature>
<name>A0ABS0GYI9_9ACTN</name>
<dbReference type="Proteomes" id="UP000638560">
    <property type="component" value="Unassembled WGS sequence"/>
</dbReference>
<sequence length="113" mass="12972">MIYRSGDRLGAHVVRAATFVMRRWRGGLDPDEVYAYLRLVADEMDQLEREATTARTEAGRIREGLRQWQSRHVGCKFVDPSGWATTPHRQPRPGHRPADDSQPDQPPRNGGHW</sequence>
<keyword evidence="3" id="KW-1185">Reference proteome</keyword>
<dbReference type="NCBIfam" id="TIGR03544">
    <property type="entry name" value="DivI1A_domain"/>
    <property type="match status" value="1"/>
</dbReference>
<dbReference type="EMBL" id="JADPUN010000182">
    <property type="protein sequence ID" value="MBF9131146.1"/>
    <property type="molecule type" value="Genomic_DNA"/>
</dbReference>
<comment type="caution">
    <text evidence="2">The sequence shown here is derived from an EMBL/GenBank/DDBJ whole genome shotgun (WGS) entry which is preliminary data.</text>
</comment>
<evidence type="ECO:0000313" key="3">
    <source>
        <dbReference type="Proteomes" id="UP000638560"/>
    </source>
</evidence>
<organism evidence="2 3">
    <name type="scientific">Plantactinospora alkalitolerans</name>
    <dbReference type="NCBI Taxonomy" id="2789879"/>
    <lineage>
        <taxon>Bacteria</taxon>
        <taxon>Bacillati</taxon>
        <taxon>Actinomycetota</taxon>
        <taxon>Actinomycetes</taxon>
        <taxon>Micromonosporales</taxon>
        <taxon>Micromonosporaceae</taxon>
        <taxon>Plantactinospora</taxon>
    </lineage>
</organism>
<evidence type="ECO:0000313" key="2">
    <source>
        <dbReference type="EMBL" id="MBF9131146.1"/>
    </source>
</evidence>
<dbReference type="InterPro" id="IPR019933">
    <property type="entry name" value="DivIVA_domain"/>
</dbReference>
<protein>
    <submittedName>
        <fullName evidence="2">DivIVA domain-containing protein</fullName>
    </submittedName>
</protein>